<evidence type="ECO:0000313" key="3">
    <source>
        <dbReference type="Proteomes" id="UP000663191"/>
    </source>
</evidence>
<feature type="transmembrane region" description="Helical" evidence="1">
    <location>
        <begin position="152"/>
        <end position="169"/>
    </location>
</feature>
<evidence type="ECO:0000256" key="1">
    <source>
        <dbReference type="SAM" id="Phobius"/>
    </source>
</evidence>
<feature type="transmembrane region" description="Helical" evidence="1">
    <location>
        <begin position="29"/>
        <end position="51"/>
    </location>
</feature>
<dbReference type="Pfam" id="PF04307">
    <property type="entry name" value="YdjM"/>
    <property type="match status" value="1"/>
</dbReference>
<dbReference type="InterPro" id="IPR007404">
    <property type="entry name" value="YdjM-like"/>
</dbReference>
<keyword evidence="3" id="KW-1185">Reference proteome</keyword>
<dbReference type="Proteomes" id="UP000663191">
    <property type="component" value="Chromosome"/>
</dbReference>
<dbReference type="GeneID" id="63182865"/>
<keyword evidence="1" id="KW-1133">Transmembrane helix</keyword>
<dbReference type="OrthoDB" id="328023at2157"/>
<name>A0A8A2UBJ5_9EURY</name>
<organism evidence="2 3">
    <name type="scientific">Natrinema longum</name>
    <dbReference type="NCBI Taxonomy" id="370324"/>
    <lineage>
        <taxon>Archaea</taxon>
        <taxon>Methanobacteriati</taxon>
        <taxon>Methanobacteriota</taxon>
        <taxon>Stenosarchaea group</taxon>
        <taxon>Halobacteria</taxon>
        <taxon>Halobacteriales</taxon>
        <taxon>Natrialbaceae</taxon>
        <taxon>Natrinema</taxon>
    </lineage>
</organism>
<proteinExistence type="predicted"/>
<keyword evidence="1" id="KW-0472">Membrane</keyword>
<dbReference type="KEGG" id="hlo:J0X27_03935"/>
<keyword evidence="2" id="KW-0378">Hydrolase</keyword>
<dbReference type="RefSeq" id="WP_207271150.1">
    <property type="nucleotide sequence ID" value="NZ_CP071463.1"/>
</dbReference>
<dbReference type="EMBL" id="CP071463">
    <property type="protein sequence ID" value="QSW85994.1"/>
    <property type="molecule type" value="Genomic_DNA"/>
</dbReference>
<dbReference type="GO" id="GO:0016787">
    <property type="term" value="F:hydrolase activity"/>
    <property type="evidence" value="ECO:0007669"/>
    <property type="project" value="UniProtKB-KW"/>
</dbReference>
<accession>A0A8A2UBJ5</accession>
<gene>
    <name evidence="2" type="ORF">J0X27_03935</name>
</gene>
<dbReference type="AlphaFoldDB" id="A0A8A2UBJ5"/>
<sequence>MVDVTGHLGMALLFAAPAWMVWGRRGSLAFTGFALVTAMLPDTDLVLQGYLPVTHHGVTHTVLFVVLMSILAGVLAARYLTDWFNATRRIRSSEIAGETVFVFATAGLIVGGLSHLFADVLSAPDIAAPLSPFWPVYSEAIIVDVIYYDSPIWNFGLLAVAVGLHLVLARRERYPLETRYRIGARTETGERQYSGANEE</sequence>
<feature type="transmembrane region" description="Helical" evidence="1">
    <location>
        <begin position="57"/>
        <end position="80"/>
    </location>
</feature>
<keyword evidence="1" id="KW-0812">Transmembrane</keyword>
<reference evidence="2 3" key="1">
    <citation type="journal article" date="2006" name="Int. J. Syst. Evol. Microbiol.">
        <title>Haloterrigena longa sp. nov. and Haloterrigena limicola sp. nov., extremely halophilic archaea isolated from a salt lake.</title>
        <authorList>
            <person name="Cui H.L."/>
            <person name="Tohty D."/>
            <person name="Zhou P.J."/>
            <person name="Liu S.J."/>
        </authorList>
    </citation>
    <scope>NUCLEOTIDE SEQUENCE [LARGE SCALE GENOMIC DNA]</scope>
    <source>
        <strain evidence="2 3">ABH32</strain>
    </source>
</reference>
<evidence type="ECO:0000313" key="2">
    <source>
        <dbReference type="EMBL" id="QSW85994.1"/>
    </source>
</evidence>
<feature type="transmembrane region" description="Helical" evidence="1">
    <location>
        <begin position="100"/>
        <end position="118"/>
    </location>
</feature>
<protein>
    <submittedName>
        <fullName evidence="2">Metal-dependent hydrolase</fullName>
    </submittedName>
</protein>